<reference evidence="2 3" key="1">
    <citation type="journal article" date="2010" name="Nature">
        <title>Genome sequence of the palaeopolyploid soybean.</title>
        <authorList>
            <person name="Schmutz J."/>
            <person name="Cannon S.B."/>
            <person name="Schlueter J."/>
            <person name="Ma J."/>
            <person name="Mitros T."/>
            <person name="Nelson W."/>
            <person name="Hyten D.L."/>
            <person name="Song Q."/>
            <person name="Thelen J.J."/>
            <person name="Cheng J."/>
            <person name="Xu D."/>
            <person name="Hellsten U."/>
            <person name="May G.D."/>
            <person name="Yu Y."/>
            <person name="Sakurai T."/>
            <person name="Umezawa T."/>
            <person name="Bhattacharyya M.K."/>
            <person name="Sandhu D."/>
            <person name="Valliyodan B."/>
            <person name="Lindquist E."/>
            <person name="Peto M."/>
            <person name="Grant D."/>
            <person name="Shu S."/>
            <person name="Goodstein D."/>
            <person name="Barry K."/>
            <person name="Futrell-Griggs M."/>
            <person name="Abernathy B."/>
            <person name="Du J."/>
            <person name="Tian Z."/>
            <person name="Zhu L."/>
            <person name="Gill N."/>
            <person name="Joshi T."/>
            <person name="Libault M."/>
            <person name="Sethuraman A."/>
            <person name="Zhang X.-C."/>
            <person name="Shinozaki K."/>
            <person name="Nguyen H.T."/>
            <person name="Wing R.A."/>
            <person name="Cregan P."/>
            <person name="Specht J."/>
            <person name="Grimwood J."/>
            <person name="Rokhsar D."/>
            <person name="Stacey G."/>
            <person name="Shoemaker R.C."/>
            <person name="Jackson S.A."/>
        </authorList>
    </citation>
    <scope>NUCLEOTIDE SEQUENCE</scope>
    <source>
        <strain evidence="3">cv. Williams 82</strain>
        <tissue evidence="2">Callus</tissue>
    </source>
</reference>
<feature type="region of interest" description="Disordered" evidence="1">
    <location>
        <begin position="148"/>
        <end position="172"/>
    </location>
</feature>
<dbReference type="ExpressionAtlas" id="A0A0R0JRZ0">
    <property type="expression patterns" value="baseline and differential"/>
</dbReference>
<evidence type="ECO:0000313" key="2">
    <source>
        <dbReference type="EMBL" id="KRH55112.1"/>
    </source>
</evidence>
<reference evidence="3" key="2">
    <citation type="submission" date="2018-02" db="UniProtKB">
        <authorList>
            <consortium name="EnsemblPlants"/>
        </authorList>
    </citation>
    <scope>IDENTIFICATION</scope>
    <source>
        <strain evidence="3">Williams 82</strain>
    </source>
</reference>
<dbReference type="STRING" id="3847.A0A0R0JRZ0"/>
<dbReference type="PANTHER" id="PTHR34659">
    <property type="entry name" value="BNAA05G11610D PROTEIN"/>
    <property type="match status" value="1"/>
</dbReference>
<dbReference type="InterPro" id="IPR053273">
    <property type="entry name" value="CST_Regulator"/>
</dbReference>
<accession>A0A0R0JRZ0</accession>
<dbReference type="Gramene" id="KRH55111">
    <property type="protein sequence ID" value="KRH55111"/>
    <property type="gene ID" value="GLYMA_06G231200"/>
</dbReference>
<sequence>MDLKIQHIKWVGNIYQKFEAVCQEVDDIVGQDAVKYLENQVQNVGDSVKKFYSGVVHELLPFPTSADSKYESHSVALTNNIGFPVESVVGHKDNNKKRDEENPTNNVIKSLQESSAIDIANNQQVGVPIKHKLIDETCSDSLEVEDSYITQEEVGDDSRETSGAKKEKLNTSIEEVSVESVPKSMNLMSLREKESLEFPIHSESYSDSSDSGCEDSIAKKDNIDVTVEQNSCLVVEKNAMNSSTSEVLSSQSLDGEESIKVSLFSESSDAVDEDTHDILAEVSPDASVSSERPIITMTEPLCSRNFITSDSLYSKSLGSYPLEIESCKNNSGDATLCISDSSMMHICCESSPHVARQIMESQDGLAFSGYCQSLESNDKSLFSSVESSLEDIDLNDDPKLEENCVFVDDSELYAVSCRAQKLRSYKKRILDAFSSKKRLSKEYEQLAIWYGDTDIEPKQGFSQTSLPFISRTYMDSKNVQVQRASETEWELLYAYRISFHASGTPGRHQ</sequence>
<evidence type="ECO:0000256" key="1">
    <source>
        <dbReference type="SAM" id="MobiDB-lite"/>
    </source>
</evidence>
<dbReference type="GO" id="GO:0005776">
    <property type="term" value="C:autophagosome"/>
    <property type="evidence" value="ECO:0000318"/>
    <property type="project" value="GO_Central"/>
</dbReference>
<dbReference type="PANTHER" id="PTHR34659:SF1">
    <property type="entry name" value="PROTEIN EGT2"/>
    <property type="match status" value="1"/>
</dbReference>
<dbReference type="EnsemblPlants" id="KRH55112">
    <property type="protein sequence ID" value="KRH55112"/>
    <property type="gene ID" value="GLYMA_06G231200"/>
</dbReference>
<dbReference type="EMBL" id="CM000839">
    <property type="protein sequence ID" value="KRH55112.1"/>
    <property type="molecule type" value="Genomic_DNA"/>
</dbReference>
<feature type="compositionally biased region" description="Basic and acidic residues" evidence="1">
    <location>
        <begin position="156"/>
        <end position="169"/>
    </location>
</feature>
<dbReference type="Gramene" id="KRH55112">
    <property type="protein sequence ID" value="KRH55112"/>
    <property type="gene ID" value="GLYMA_06G231200"/>
</dbReference>
<proteinExistence type="predicted"/>
<evidence type="ECO:0000313" key="4">
    <source>
        <dbReference type="Proteomes" id="UP000008827"/>
    </source>
</evidence>
<keyword evidence="4" id="KW-1185">Reference proteome</keyword>
<dbReference type="GO" id="GO:0061908">
    <property type="term" value="C:phagophore"/>
    <property type="evidence" value="ECO:0000318"/>
    <property type="project" value="GO_Central"/>
</dbReference>
<protein>
    <submittedName>
        <fullName evidence="2 3">Uncharacterized protein</fullName>
    </submittedName>
</protein>
<organism evidence="2">
    <name type="scientific">Glycine max</name>
    <name type="common">Soybean</name>
    <name type="synonym">Glycine hispida</name>
    <dbReference type="NCBI Taxonomy" id="3847"/>
    <lineage>
        <taxon>Eukaryota</taxon>
        <taxon>Viridiplantae</taxon>
        <taxon>Streptophyta</taxon>
        <taxon>Embryophyta</taxon>
        <taxon>Tracheophyta</taxon>
        <taxon>Spermatophyta</taxon>
        <taxon>Magnoliopsida</taxon>
        <taxon>eudicotyledons</taxon>
        <taxon>Gunneridae</taxon>
        <taxon>Pentapetalae</taxon>
        <taxon>rosids</taxon>
        <taxon>fabids</taxon>
        <taxon>Fabales</taxon>
        <taxon>Fabaceae</taxon>
        <taxon>Papilionoideae</taxon>
        <taxon>50 kb inversion clade</taxon>
        <taxon>NPAAA clade</taxon>
        <taxon>indigoferoid/millettioid clade</taxon>
        <taxon>Phaseoleae</taxon>
        <taxon>Glycine</taxon>
        <taxon>Glycine subgen. Soja</taxon>
    </lineage>
</organism>
<reference evidence="2" key="3">
    <citation type="submission" date="2018-07" db="EMBL/GenBank/DDBJ databases">
        <title>WGS assembly of Glycine max.</title>
        <authorList>
            <person name="Schmutz J."/>
            <person name="Cannon S."/>
            <person name="Schlueter J."/>
            <person name="Ma J."/>
            <person name="Mitros T."/>
            <person name="Nelson W."/>
            <person name="Hyten D."/>
            <person name="Song Q."/>
            <person name="Thelen J."/>
            <person name="Cheng J."/>
            <person name="Xu D."/>
            <person name="Hellsten U."/>
            <person name="May G."/>
            <person name="Yu Y."/>
            <person name="Sakurai T."/>
            <person name="Umezawa T."/>
            <person name="Bhattacharyya M."/>
            <person name="Sandhu D."/>
            <person name="Valliyodan B."/>
            <person name="Lindquist E."/>
            <person name="Peto M."/>
            <person name="Grant D."/>
            <person name="Shu S."/>
            <person name="Goodstein D."/>
            <person name="Barry K."/>
            <person name="Futrell-Griggs M."/>
            <person name="Abernathy B."/>
            <person name="Du J."/>
            <person name="Tian Z."/>
            <person name="Zhu L."/>
            <person name="Gill N."/>
            <person name="Joshi T."/>
            <person name="Libault M."/>
            <person name="Sethuraman A."/>
            <person name="Zhang X."/>
            <person name="Shinozaki K."/>
            <person name="Nguyen H."/>
            <person name="Wing R."/>
            <person name="Cregan P."/>
            <person name="Specht J."/>
            <person name="Grimwood J."/>
            <person name="Rokhsar D."/>
            <person name="Stacey G."/>
            <person name="Shoemaker R."/>
            <person name="Jackson S."/>
        </authorList>
    </citation>
    <scope>NUCLEOTIDE SEQUENCE</scope>
    <source>
        <tissue evidence="2">Callus</tissue>
    </source>
</reference>
<dbReference type="GO" id="GO:0006950">
    <property type="term" value="P:response to stress"/>
    <property type="evidence" value="ECO:0000318"/>
    <property type="project" value="GO_Central"/>
</dbReference>
<dbReference type="EnsemblPlants" id="KRH55111">
    <property type="protein sequence ID" value="KRH55111"/>
    <property type="gene ID" value="GLYMA_06G231200"/>
</dbReference>
<dbReference type="Proteomes" id="UP000008827">
    <property type="component" value="Chromosome 6"/>
</dbReference>
<dbReference type="PaxDb" id="3847-GLYMA06G33970.2"/>
<evidence type="ECO:0000313" key="3">
    <source>
        <dbReference type="EnsemblPlants" id="KRH55111"/>
    </source>
</evidence>
<gene>
    <name evidence="3" type="primary">LOC100803672</name>
    <name evidence="2" type="ORF">GLYMA_06G231200</name>
</gene>
<name>A0A0R0JRZ0_SOYBN</name>
<dbReference type="AlphaFoldDB" id="A0A0R0JRZ0"/>
<dbReference type="EMBL" id="CM000839">
    <property type="protein sequence ID" value="KRH55111.1"/>
    <property type="molecule type" value="Genomic_DNA"/>
</dbReference>